<evidence type="ECO:0000256" key="1">
    <source>
        <dbReference type="SAM" id="MobiDB-lite"/>
    </source>
</evidence>
<sequence length="410" mass="44715">MNHPCFVSLSKNQTHDLMIVNGKRLLGLNHKEVVSILKELPQHVRLVCARPKKSKLENFASKEQDVFQSPSLLNSGVIPNSPCTDRLVKAKSEVTLTSQEWTAEKNLLNRSRSLEPLTGLAMWSSEPVVIELKKLDKGLGFSILDYQRVPSSSSSLSSPLASPRASPTPPPPPPSSLYTAAASTATTTITEATVDVDVDVDADVDASVTYEQPVLLAAAAAAAATAPTFEPTASLEENYQVANTLEFREESNIIAEFPDKTKSVPLQEPLYTYPELSPDLLTQPLKPALPPKPDIKLETAKTQNLIREDSFYEDEDLITATVVKSNLKSPINESEVKSYETDLNLSSRHSEDEFPDGISEAQEASLALNLIDNEEKASIETDSFPLSQFGGVVSESIHSIDVAQELCKTK</sequence>
<reference evidence="2" key="1">
    <citation type="submission" date="2015-07" db="EMBL/GenBank/DDBJ databases">
        <title>MeaNS - Measles Nucleotide Surveillance Program.</title>
        <authorList>
            <person name="Tran T."/>
            <person name="Druce J."/>
        </authorList>
    </citation>
    <scope>NUCLEOTIDE SEQUENCE</scope>
    <source>
        <strain evidence="2">UCB-OBI-ISO-001</strain>
        <tissue evidence="2">Gonad</tissue>
    </source>
</reference>
<name>A0A0L8G596_OCTBM</name>
<dbReference type="AlphaFoldDB" id="A0A0L8G596"/>
<dbReference type="SUPFAM" id="SSF50156">
    <property type="entry name" value="PDZ domain-like"/>
    <property type="match status" value="1"/>
</dbReference>
<accession>A0A0L8G596</accession>
<feature type="non-terminal residue" evidence="2">
    <location>
        <position position="410"/>
    </location>
</feature>
<evidence type="ECO:0000313" key="2">
    <source>
        <dbReference type="EMBL" id="KOF72196.1"/>
    </source>
</evidence>
<feature type="compositionally biased region" description="Pro residues" evidence="1">
    <location>
        <begin position="166"/>
        <end position="175"/>
    </location>
</feature>
<dbReference type="Gene3D" id="2.30.42.10">
    <property type="match status" value="2"/>
</dbReference>
<feature type="region of interest" description="Disordered" evidence="1">
    <location>
        <begin position="149"/>
        <end position="179"/>
    </location>
</feature>
<organism evidence="2">
    <name type="scientific">Octopus bimaculoides</name>
    <name type="common">California two-spotted octopus</name>
    <dbReference type="NCBI Taxonomy" id="37653"/>
    <lineage>
        <taxon>Eukaryota</taxon>
        <taxon>Metazoa</taxon>
        <taxon>Spiralia</taxon>
        <taxon>Lophotrochozoa</taxon>
        <taxon>Mollusca</taxon>
        <taxon>Cephalopoda</taxon>
        <taxon>Coleoidea</taxon>
        <taxon>Octopodiformes</taxon>
        <taxon>Octopoda</taxon>
        <taxon>Incirrata</taxon>
        <taxon>Octopodidae</taxon>
        <taxon>Octopus</taxon>
    </lineage>
</organism>
<gene>
    <name evidence="2" type="ORF">OCBIM_22039853mg</name>
</gene>
<dbReference type="STRING" id="37653.A0A0L8G596"/>
<evidence type="ECO:0008006" key="3">
    <source>
        <dbReference type="Google" id="ProtNLM"/>
    </source>
</evidence>
<dbReference type="InterPro" id="IPR051342">
    <property type="entry name" value="PDZ_scaffold"/>
</dbReference>
<dbReference type="EMBL" id="KQ423780">
    <property type="protein sequence ID" value="KOF72196.1"/>
    <property type="molecule type" value="Genomic_DNA"/>
</dbReference>
<dbReference type="PANTHER" id="PTHR19964:SF92">
    <property type="entry name" value="PATJ HOMOLOG"/>
    <property type="match status" value="1"/>
</dbReference>
<feature type="compositionally biased region" description="Low complexity" evidence="1">
    <location>
        <begin position="149"/>
        <end position="165"/>
    </location>
</feature>
<proteinExistence type="predicted"/>
<dbReference type="OrthoDB" id="6022711at2759"/>
<dbReference type="InterPro" id="IPR036034">
    <property type="entry name" value="PDZ_sf"/>
</dbReference>
<dbReference type="PANTHER" id="PTHR19964">
    <property type="entry name" value="MULTIPLE PDZ DOMAIN PROTEIN"/>
    <property type="match status" value="1"/>
</dbReference>
<protein>
    <recommendedName>
        <fullName evidence="3">PDZ domain-containing protein</fullName>
    </recommendedName>
</protein>